<name>A0ABS3Q8J7_9GAMM</name>
<accession>A0ABS3Q8J7</accession>
<feature type="compositionally biased region" description="Polar residues" evidence="2">
    <location>
        <begin position="131"/>
        <end position="159"/>
    </location>
</feature>
<dbReference type="Proteomes" id="UP000664835">
    <property type="component" value="Unassembled WGS sequence"/>
</dbReference>
<dbReference type="EMBL" id="JAGETV010000045">
    <property type="protein sequence ID" value="MBO1928458.1"/>
    <property type="molecule type" value="Genomic_DNA"/>
</dbReference>
<dbReference type="Pfam" id="PF10135">
    <property type="entry name" value="Rod-binding"/>
    <property type="match status" value="1"/>
</dbReference>
<evidence type="ECO:0000256" key="1">
    <source>
        <dbReference type="ARBA" id="ARBA00022795"/>
    </source>
</evidence>
<evidence type="ECO:0000256" key="2">
    <source>
        <dbReference type="SAM" id="MobiDB-lite"/>
    </source>
</evidence>
<evidence type="ECO:0000259" key="3">
    <source>
        <dbReference type="Pfam" id="PF10135"/>
    </source>
</evidence>
<reference evidence="4 5" key="1">
    <citation type="submission" date="2021-03" db="EMBL/GenBank/DDBJ databases">
        <title>Thiomicrorhabdus sp.nov.,novel sulfur-oxidizing bacteria isolated from coastal sediment.</title>
        <authorList>
            <person name="Liu X."/>
        </authorList>
    </citation>
    <scope>NUCLEOTIDE SEQUENCE [LARGE SCALE GENOMIC DNA]</scope>
    <source>
        <strain evidence="4 5">6S2-11</strain>
    </source>
</reference>
<comment type="caution">
    <text evidence="4">The sequence shown here is derived from an EMBL/GenBank/DDBJ whole genome shotgun (WGS) entry which is preliminary data.</text>
</comment>
<dbReference type="RefSeq" id="WP_208151067.1">
    <property type="nucleotide sequence ID" value="NZ_JAGETV010000045.1"/>
</dbReference>
<feature type="region of interest" description="Disordered" evidence="2">
    <location>
        <begin position="126"/>
        <end position="159"/>
    </location>
</feature>
<dbReference type="PRINTS" id="PR01002">
    <property type="entry name" value="FLGFLGJ"/>
</dbReference>
<feature type="domain" description="Flagellar protein FlgJ N-terminal" evidence="3">
    <location>
        <begin position="57"/>
        <end position="104"/>
    </location>
</feature>
<keyword evidence="1" id="KW-1005">Bacterial flagellum biogenesis</keyword>
<evidence type="ECO:0000313" key="5">
    <source>
        <dbReference type="Proteomes" id="UP000664835"/>
    </source>
</evidence>
<sequence>MDFKNLNAIDSVRQKAQNVADSNALNDLRKTAKQDPKEALRPVAEQFEALFLQQIMKEARKVSFDDGWLDGNQGDFFKDWHDSQLAQTLSTKGSLGLADSIVEQLAPKVDNVYTPEQFNAMQEQKKLATVSAPNTGNNEQSVLNHPIASTETALKFRQQ</sequence>
<protein>
    <submittedName>
        <fullName evidence="4">Rod-binding protein</fullName>
    </submittedName>
</protein>
<evidence type="ECO:0000313" key="4">
    <source>
        <dbReference type="EMBL" id="MBO1928458.1"/>
    </source>
</evidence>
<keyword evidence="5" id="KW-1185">Reference proteome</keyword>
<proteinExistence type="predicted"/>
<organism evidence="4 5">
    <name type="scientific">Thiomicrorhabdus marina</name>
    <dbReference type="NCBI Taxonomy" id="2818442"/>
    <lineage>
        <taxon>Bacteria</taxon>
        <taxon>Pseudomonadati</taxon>
        <taxon>Pseudomonadota</taxon>
        <taxon>Gammaproteobacteria</taxon>
        <taxon>Thiotrichales</taxon>
        <taxon>Piscirickettsiaceae</taxon>
        <taxon>Thiomicrorhabdus</taxon>
    </lineage>
</organism>
<dbReference type="InterPro" id="IPR019301">
    <property type="entry name" value="Flagellar_prot_FlgJ_N"/>
</dbReference>
<gene>
    <name evidence="4" type="ORF">J3998_12840</name>
</gene>